<gene>
    <name evidence="1" type="ORF">H8709_05085</name>
</gene>
<dbReference type="AlphaFoldDB" id="A0A926E958"/>
<protein>
    <submittedName>
        <fullName evidence="1">Uncharacterized protein</fullName>
    </submittedName>
</protein>
<comment type="caution">
    <text evidence="1">The sequence shown here is derived from an EMBL/GenBank/DDBJ whole genome shotgun (WGS) entry which is preliminary data.</text>
</comment>
<reference evidence="1" key="1">
    <citation type="submission" date="2020-08" db="EMBL/GenBank/DDBJ databases">
        <title>Genome public.</title>
        <authorList>
            <person name="Liu C."/>
            <person name="Sun Q."/>
        </authorList>
    </citation>
    <scope>NUCLEOTIDE SEQUENCE</scope>
    <source>
        <strain evidence="1">NSJ-54</strain>
    </source>
</reference>
<evidence type="ECO:0000313" key="2">
    <source>
        <dbReference type="Proteomes" id="UP000660861"/>
    </source>
</evidence>
<dbReference type="Proteomes" id="UP000660861">
    <property type="component" value="Unassembled WGS sequence"/>
</dbReference>
<dbReference type="RefSeq" id="WP_262397284.1">
    <property type="nucleotide sequence ID" value="NZ_JACRTC010000002.1"/>
</dbReference>
<accession>A0A926E958</accession>
<dbReference type="EMBL" id="JACRTC010000002">
    <property type="protein sequence ID" value="MBC8570200.1"/>
    <property type="molecule type" value="Genomic_DNA"/>
</dbReference>
<name>A0A926E958_9FIRM</name>
<sequence>MSNVDESMKRVIREIPVEPEFHNLNAAAKKYDVVHNDVAGFEKVVDVTTAQVTFHLNM</sequence>
<organism evidence="1 2">
    <name type="scientific">Zongyangia hominis</name>
    <dbReference type="NCBI Taxonomy" id="2763677"/>
    <lineage>
        <taxon>Bacteria</taxon>
        <taxon>Bacillati</taxon>
        <taxon>Bacillota</taxon>
        <taxon>Clostridia</taxon>
        <taxon>Eubacteriales</taxon>
        <taxon>Oscillospiraceae</taxon>
        <taxon>Zongyangia</taxon>
    </lineage>
</organism>
<keyword evidence="2" id="KW-1185">Reference proteome</keyword>
<proteinExistence type="predicted"/>
<evidence type="ECO:0000313" key="1">
    <source>
        <dbReference type="EMBL" id="MBC8570200.1"/>
    </source>
</evidence>